<keyword evidence="2" id="KW-1185">Reference proteome</keyword>
<organism evidence="1 2">
    <name type="scientific">Trichinella nativa</name>
    <dbReference type="NCBI Taxonomy" id="6335"/>
    <lineage>
        <taxon>Eukaryota</taxon>
        <taxon>Metazoa</taxon>
        <taxon>Ecdysozoa</taxon>
        <taxon>Nematoda</taxon>
        <taxon>Enoplea</taxon>
        <taxon>Dorylaimia</taxon>
        <taxon>Trichinellida</taxon>
        <taxon>Trichinellidae</taxon>
        <taxon>Trichinella</taxon>
    </lineage>
</organism>
<accession>A0A0V1KLP0</accession>
<gene>
    <name evidence="1" type="ORF">T02_15447</name>
</gene>
<evidence type="ECO:0000313" key="1">
    <source>
        <dbReference type="EMBL" id="KRZ48253.1"/>
    </source>
</evidence>
<comment type="caution">
    <text evidence="1">The sequence shown here is derived from an EMBL/GenBank/DDBJ whole genome shotgun (WGS) entry which is preliminary data.</text>
</comment>
<dbReference type="GO" id="GO:0006508">
    <property type="term" value="P:proteolysis"/>
    <property type="evidence" value="ECO:0007669"/>
    <property type="project" value="InterPro"/>
</dbReference>
<dbReference type="Proteomes" id="UP000054721">
    <property type="component" value="Unassembled WGS sequence"/>
</dbReference>
<name>A0A0V1KLP0_9BILA</name>
<evidence type="ECO:0000313" key="2">
    <source>
        <dbReference type="Proteomes" id="UP000054721"/>
    </source>
</evidence>
<sequence>MTVVWHAAVTIDIVTKRDIPVTLPSVFASIVQSEILQKKPDLLKQLITLSWAISSAAFTSSKSNHHYESERAKQDRRAWNLNEKVEDGSEEGTSPVGIHLSSTEGQTAIRLPVVRAMAHGEKGKKKLVNCLLDTGSERSLIRNDVADELDLQGPTRAMTVKGVNGLHVRIADVRRVQFRLTPIPSKGLEPFNEGIELTALSLPNLCDDLIDIIIGLDAYFQVLGQGVRRGGPNDPVAIETIFGWIVCGPTTRQAVDREETTLLAQTEDRLSRLLRRFWEVEALGILPATEDAKSEPALTRFEESVSFDGQRYS</sequence>
<reference evidence="1 2" key="1">
    <citation type="submission" date="2015-05" db="EMBL/GenBank/DDBJ databases">
        <title>Evolution of Trichinella species and genotypes.</title>
        <authorList>
            <person name="Korhonen P.K."/>
            <person name="Edoardo P."/>
            <person name="Giuseppe L.R."/>
            <person name="Gasser R.B."/>
        </authorList>
    </citation>
    <scope>NUCLEOTIDE SEQUENCE [LARGE SCALE GENOMIC DNA]</scope>
    <source>
        <strain evidence="1">ISS10</strain>
    </source>
</reference>
<dbReference type="EMBL" id="JYDW01000441">
    <property type="protein sequence ID" value="KRZ48253.1"/>
    <property type="molecule type" value="Genomic_DNA"/>
</dbReference>
<dbReference type="Pfam" id="PF13650">
    <property type="entry name" value="Asp_protease_2"/>
    <property type="match status" value="1"/>
</dbReference>
<dbReference type="OrthoDB" id="6783651at2759"/>
<dbReference type="InterPro" id="IPR001969">
    <property type="entry name" value="Aspartic_peptidase_AS"/>
</dbReference>
<dbReference type="AlphaFoldDB" id="A0A0V1KLP0"/>
<protein>
    <recommendedName>
        <fullName evidence="3">Peptidase A2 domain-containing protein</fullName>
    </recommendedName>
</protein>
<dbReference type="SUPFAM" id="SSF50630">
    <property type="entry name" value="Acid proteases"/>
    <property type="match status" value="1"/>
</dbReference>
<dbReference type="GO" id="GO:0004190">
    <property type="term" value="F:aspartic-type endopeptidase activity"/>
    <property type="evidence" value="ECO:0007669"/>
    <property type="project" value="InterPro"/>
</dbReference>
<dbReference type="PROSITE" id="PS00141">
    <property type="entry name" value="ASP_PROTEASE"/>
    <property type="match status" value="1"/>
</dbReference>
<dbReference type="Gene3D" id="2.40.70.10">
    <property type="entry name" value="Acid Proteases"/>
    <property type="match status" value="1"/>
</dbReference>
<proteinExistence type="predicted"/>
<evidence type="ECO:0008006" key="3">
    <source>
        <dbReference type="Google" id="ProtNLM"/>
    </source>
</evidence>
<dbReference type="InterPro" id="IPR021109">
    <property type="entry name" value="Peptidase_aspartic_dom_sf"/>
</dbReference>
<feature type="non-terminal residue" evidence="1">
    <location>
        <position position="313"/>
    </location>
</feature>